<gene>
    <name evidence="1" type="ORF">AArcS_0436</name>
</gene>
<organism evidence="1 2">
    <name type="scientific">Natranaeroarchaeum sulfidigenes</name>
    <dbReference type="NCBI Taxonomy" id="2784880"/>
    <lineage>
        <taxon>Archaea</taxon>
        <taxon>Methanobacteriati</taxon>
        <taxon>Methanobacteriota</taxon>
        <taxon>Stenosarchaea group</taxon>
        <taxon>Halobacteria</taxon>
        <taxon>Halobacteriales</taxon>
        <taxon>Natronoarchaeaceae</taxon>
        <taxon>Natranaeroarchaeum</taxon>
    </lineage>
</organism>
<accession>A0A897MTW2</accession>
<dbReference type="KEGG" id="hara:AArcS_0436"/>
<evidence type="ECO:0000313" key="2">
    <source>
        <dbReference type="Proteomes" id="UP000663586"/>
    </source>
</evidence>
<dbReference type="EMBL" id="CP064786">
    <property type="protein sequence ID" value="QSG01665.1"/>
    <property type="molecule type" value="Genomic_DNA"/>
</dbReference>
<proteinExistence type="predicted"/>
<evidence type="ECO:0000313" key="1">
    <source>
        <dbReference type="EMBL" id="QSG01665.1"/>
    </source>
</evidence>
<protein>
    <submittedName>
        <fullName evidence="1">Uncharacterized protein</fullName>
    </submittedName>
</protein>
<reference evidence="1" key="1">
    <citation type="submission" date="2020-11" db="EMBL/GenBank/DDBJ databases">
        <title>Carbohydrate-dependent, anaerobic sulfur respiration: A novel catabolism in halophilic archaea.</title>
        <authorList>
            <person name="Sorokin D.Y."/>
            <person name="Messina E."/>
            <person name="Smedile F."/>
            <person name="La Cono V."/>
            <person name="Hallsworth J.E."/>
            <person name="Yakimov M.M."/>
        </authorList>
    </citation>
    <scope>NUCLEOTIDE SEQUENCE</scope>
    <source>
        <strain evidence="1">AArc-S</strain>
    </source>
</reference>
<keyword evidence="2" id="KW-1185">Reference proteome</keyword>
<name>A0A897MTW2_9EURY</name>
<sequence length="61" mass="6807">MNIAGTAYHNAFTRSHGICGYKWQVAALQAGRSPVPNYNSRLPILSLVTPDQPEVYQCLRM</sequence>
<dbReference type="AlphaFoldDB" id="A0A897MTW2"/>
<dbReference type="Proteomes" id="UP000663586">
    <property type="component" value="Chromosome"/>
</dbReference>